<evidence type="ECO:0000256" key="5">
    <source>
        <dbReference type="PROSITE-ProRule" id="PRU00169"/>
    </source>
</evidence>
<dbReference type="SMART" id="SM00421">
    <property type="entry name" value="HTH_LUXR"/>
    <property type="match status" value="1"/>
</dbReference>
<proteinExistence type="predicted"/>
<name>B9XSJ4_PEDPL</name>
<dbReference type="InterPro" id="IPR011006">
    <property type="entry name" value="CheY-like_superfamily"/>
</dbReference>
<dbReference type="InterPro" id="IPR000792">
    <property type="entry name" value="Tscrpt_reg_LuxR_C"/>
</dbReference>
<evidence type="ECO:0000256" key="6">
    <source>
        <dbReference type="SAM" id="MobiDB-lite"/>
    </source>
</evidence>
<keyword evidence="2" id="KW-0805">Transcription regulation</keyword>
<dbReference type="PROSITE" id="PS50043">
    <property type="entry name" value="HTH_LUXR_2"/>
    <property type="match status" value="1"/>
</dbReference>
<dbReference type="Proteomes" id="UP000003688">
    <property type="component" value="Unassembled WGS sequence"/>
</dbReference>
<keyword evidence="10" id="KW-1185">Reference proteome</keyword>
<dbReference type="SUPFAM" id="SSF46894">
    <property type="entry name" value="C-terminal effector domain of the bipartite response regulators"/>
    <property type="match status" value="1"/>
</dbReference>
<evidence type="ECO:0000259" key="8">
    <source>
        <dbReference type="PROSITE" id="PS50110"/>
    </source>
</evidence>
<dbReference type="InterPro" id="IPR058245">
    <property type="entry name" value="NreC/VraR/RcsB-like_REC"/>
</dbReference>
<evidence type="ECO:0000313" key="10">
    <source>
        <dbReference type="Proteomes" id="UP000003688"/>
    </source>
</evidence>
<dbReference type="PANTHER" id="PTHR43214">
    <property type="entry name" value="TWO-COMPONENT RESPONSE REGULATOR"/>
    <property type="match status" value="1"/>
</dbReference>
<accession>B9XSJ4</accession>
<keyword evidence="3" id="KW-0238">DNA-binding</keyword>
<comment type="caution">
    <text evidence="9">The sequence shown here is derived from an EMBL/GenBank/DDBJ whole genome shotgun (WGS) entry which is preliminary data.</text>
</comment>
<gene>
    <name evidence="9" type="ORF">Cflav_PD0201</name>
</gene>
<protein>
    <submittedName>
        <fullName evidence="9">Two component transcriptional regulator, LuxR family</fullName>
    </submittedName>
</protein>
<dbReference type="CDD" id="cd06170">
    <property type="entry name" value="LuxR_C_like"/>
    <property type="match status" value="1"/>
</dbReference>
<dbReference type="EMBL" id="ABOX02000081">
    <property type="protein sequence ID" value="EEF57194.1"/>
    <property type="molecule type" value="Genomic_DNA"/>
</dbReference>
<dbReference type="RefSeq" id="WP_007418777.1">
    <property type="nucleotide sequence ID" value="NZ_ABOX02000081.1"/>
</dbReference>
<dbReference type="GO" id="GO:0006355">
    <property type="term" value="P:regulation of DNA-templated transcription"/>
    <property type="evidence" value="ECO:0007669"/>
    <property type="project" value="InterPro"/>
</dbReference>
<dbReference type="AlphaFoldDB" id="B9XSJ4"/>
<feature type="domain" description="Response regulatory" evidence="8">
    <location>
        <begin position="34"/>
        <end position="150"/>
    </location>
</feature>
<feature type="domain" description="HTH luxR-type" evidence="7">
    <location>
        <begin position="173"/>
        <end position="238"/>
    </location>
</feature>
<dbReference type="Pfam" id="PF00072">
    <property type="entry name" value="Response_reg"/>
    <property type="match status" value="1"/>
</dbReference>
<evidence type="ECO:0000256" key="4">
    <source>
        <dbReference type="ARBA" id="ARBA00023163"/>
    </source>
</evidence>
<dbReference type="PANTHER" id="PTHR43214:SF41">
    <property type="entry name" value="NITRATE_NITRITE RESPONSE REGULATOR PROTEIN NARP"/>
    <property type="match status" value="1"/>
</dbReference>
<dbReference type="GO" id="GO:0000160">
    <property type="term" value="P:phosphorelay signal transduction system"/>
    <property type="evidence" value="ECO:0007669"/>
    <property type="project" value="InterPro"/>
</dbReference>
<dbReference type="PROSITE" id="PS50110">
    <property type="entry name" value="RESPONSE_REGULATORY"/>
    <property type="match status" value="1"/>
</dbReference>
<dbReference type="Pfam" id="PF00196">
    <property type="entry name" value="GerE"/>
    <property type="match status" value="1"/>
</dbReference>
<dbReference type="GO" id="GO:0003677">
    <property type="term" value="F:DNA binding"/>
    <property type="evidence" value="ECO:0007669"/>
    <property type="project" value="UniProtKB-KW"/>
</dbReference>
<evidence type="ECO:0000256" key="3">
    <source>
        <dbReference type="ARBA" id="ARBA00023125"/>
    </source>
</evidence>
<feature type="region of interest" description="Disordered" evidence="6">
    <location>
        <begin position="1"/>
        <end position="27"/>
    </location>
</feature>
<evidence type="ECO:0000256" key="2">
    <source>
        <dbReference type="ARBA" id="ARBA00023015"/>
    </source>
</evidence>
<dbReference type="PROSITE" id="PS00622">
    <property type="entry name" value="HTH_LUXR_1"/>
    <property type="match status" value="1"/>
</dbReference>
<evidence type="ECO:0000256" key="1">
    <source>
        <dbReference type="ARBA" id="ARBA00022553"/>
    </source>
</evidence>
<dbReference type="SUPFAM" id="SSF52172">
    <property type="entry name" value="CheY-like"/>
    <property type="match status" value="1"/>
</dbReference>
<reference evidence="9 10" key="1">
    <citation type="journal article" date="2011" name="J. Bacteriol.">
        <title>Genome sequence of 'Pedosphaera parvula' Ellin514, an aerobic Verrucomicrobial isolate from pasture soil.</title>
        <authorList>
            <person name="Kant R."/>
            <person name="van Passel M.W."/>
            <person name="Sangwan P."/>
            <person name="Palva A."/>
            <person name="Lucas S."/>
            <person name="Copeland A."/>
            <person name="Lapidus A."/>
            <person name="Glavina Del Rio T."/>
            <person name="Dalin E."/>
            <person name="Tice H."/>
            <person name="Bruce D."/>
            <person name="Goodwin L."/>
            <person name="Pitluck S."/>
            <person name="Chertkov O."/>
            <person name="Larimer F.W."/>
            <person name="Land M.L."/>
            <person name="Hauser L."/>
            <person name="Brettin T.S."/>
            <person name="Detter J.C."/>
            <person name="Han S."/>
            <person name="de Vos W.M."/>
            <person name="Janssen P.H."/>
            <person name="Smidt H."/>
        </authorList>
    </citation>
    <scope>NUCLEOTIDE SEQUENCE [LARGE SCALE GENOMIC DNA]</scope>
    <source>
        <strain evidence="9 10">Ellin514</strain>
    </source>
</reference>
<dbReference type="PRINTS" id="PR00038">
    <property type="entry name" value="HTHLUXR"/>
</dbReference>
<organism evidence="9 10">
    <name type="scientific">Pedosphaera parvula (strain Ellin514)</name>
    <dbReference type="NCBI Taxonomy" id="320771"/>
    <lineage>
        <taxon>Bacteria</taxon>
        <taxon>Pseudomonadati</taxon>
        <taxon>Verrucomicrobiota</taxon>
        <taxon>Pedosphaerae</taxon>
        <taxon>Pedosphaerales</taxon>
        <taxon>Pedosphaeraceae</taxon>
        <taxon>Pedosphaera</taxon>
    </lineage>
</organism>
<dbReference type="InterPro" id="IPR039420">
    <property type="entry name" value="WalR-like"/>
</dbReference>
<dbReference type="CDD" id="cd17535">
    <property type="entry name" value="REC_NarL-like"/>
    <property type="match status" value="1"/>
</dbReference>
<dbReference type="InterPro" id="IPR016032">
    <property type="entry name" value="Sig_transdc_resp-reg_C-effctor"/>
</dbReference>
<keyword evidence="4" id="KW-0804">Transcription</keyword>
<dbReference type="Gene3D" id="3.40.50.2300">
    <property type="match status" value="1"/>
</dbReference>
<feature type="modified residue" description="4-aspartylphosphate" evidence="5">
    <location>
        <position position="85"/>
    </location>
</feature>
<keyword evidence="1 5" id="KW-0597">Phosphoprotein</keyword>
<dbReference type="SMART" id="SM00448">
    <property type="entry name" value="REC"/>
    <property type="match status" value="1"/>
</dbReference>
<evidence type="ECO:0000259" key="7">
    <source>
        <dbReference type="PROSITE" id="PS50043"/>
    </source>
</evidence>
<sequence>MFMKEMSLNSQKSQSSKSETVSKGPSKPIVSPLRILIVDDHAIIRQGLKQILAGEFGLGVFGEANNGTEALEQIWKQSWDVVLLDITMPGKSGLDVLKQIVEAQPNMAVLVLSMHPEDQYAVRVLKTGAAGYITKNTASEEVVNAVKKVLAGGKYVSASLAENLATSLNTPMGKAPHEILSDREYQVMRLIALGKSVKEIAFDLSLSVKTISTYRTRIMEKMKFKTNADIIRYAVHERLVD</sequence>
<dbReference type="STRING" id="320771.Cflav_PD0201"/>
<evidence type="ECO:0000313" key="9">
    <source>
        <dbReference type="EMBL" id="EEF57194.1"/>
    </source>
</evidence>
<dbReference type="InterPro" id="IPR001789">
    <property type="entry name" value="Sig_transdc_resp-reg_receiver"/>
</dbReference>